<feature type="transmembrane region" description="Helical" evidence="2">
    <location>
        <begin position="137"/>
        <end position="153"/>
    </location>
</feature>
<evidence type="ECO:0000259" key="3">
    <source>
        <dbReference type="Pfam" id="PF20152"/>
    </source>
</evidence>
<dbReference type="InterPro" id="IPR045339">
    <property type="entry name" value="DUF6534"/>
</dbReference>
<dbReference type="AlphaFoldDB" id="A0AAD7FIA6"/>
<dbReference type="EMBL" id="JARKIF010000017">
    <property type="protein sequence ID" value="KAJ7620315.1"/>
    <property type="molecule type" value="Genomic_DNA"/>
</dbReference>
<comment type="caution">
    <text evidence="4">The sequence shown here is derived from an EMBL/GenBank/DDBJ whole genome shotgun (WGS) entry which is preliminary data.</text>
</comment>
<dbReference type="Pfam" id="PF20152">
    <property type="entry name" value="DUF6534"/>
    <property type="match status" value="1"/>
</dbReference>
<dbReference type="PANTHER" id="PTHR40465:SF1">
    <property type="entry name" value="DUF6534 DOMAIN-CONTAINING PROTEIN"/>
    <property type="match status" value="1"/>
</dbReference>
<evidence type="ECO:0000313" key="4">
    <source>
        <dbReference type="EMBL" id="KAJ7620315.1"/>
    </source>
</evidence>
<feature type="domain" description="DUF6534" evidence="3">
    <location>
        <begin position="169"/>
        <end position="256"/>
    </location>
</feature>
<organism evidence="4 5">
    <name type="scientific">Roridomyces roridus</name>
    <dbReference type="NCBI Taxonomy" id="1738132"/>
    <lineage>
        <taxon>Eukaryota</taxon>
        <taxon>Fungi</taxon>
        <taxon>Dikarya</taxon>
        <taxon>Basidiomycota</taxon>
        <taxon>Agaricomycotina</taxon>
        <taxon>Agaricomycetes</taxon>
        <taxon>Agaricomycetidae</taxon>
        <taxon>Agaricales</taxon>
        <taxon>Marasmiineae</taxon>
        <taxon>Mycenaceae</taxon>
        <taxon>Roridomyces</taxon>
    </lineage>
</organism>
<feature type="transmembrane region" description="Helical" evidence="2">
    <location>
        <begin position="87"/>
        <end position="107"/>
    </location>
</feature>
<evidence type="ECO:0000256" key="2">
    <source>
        <dbReference type="SAM" id="Phobius"/>
    </source>
</evidence>
<gene>
    <name evidence="4" type="ORF">FB45DRAFT_1094420</name>
</gene>
<keyword evidence="2" id="KW-0812">Transmembrane</keyword>
<protein>
    <recommendedName>
        <fullName evidence="3">DUF6534 domain-containing protein</fullName>
    </recommendedName>
</protein>
<proteinExistence type="predicted"/>
<name>A0AAD7FIA6_9AGAR</name>
<feature type="region of interest" description="Disordered" evidence="1">
    <location>
        <begin position="274"/>
        <end position="294"/>
    </location>
</feature>
<evidence type="ECO:0000313" key="5">
    <source>
        <dbReference type="Proteomes" id="UP001221142"/>
    </source>
</evidence>
<keyword evidence="5" id="KW-1185">Reference proteome</keyword>
<feature type="transmembrane region" description="Helical" evidence="2">
    <location>
        <begin position="14"/>
        <end position="39"/>
    </location>
</feature>
<keyword evidence="2" id="KW-0472">Membrane</keyword>
<evidence type="ECO:0000256" key="1">
    <source>
        <dbReference type="SAM" id="MobiDB-lite"/>
    </source>
</evidence>
<keyword evidence="2" id="KW-1133">Transmembrane helix</keyword>
<feature type="transmembrane region" description="Helical" evidence="2">
    <location>
        <begin position="202"/>
        <end position="225"/>
    </location>
</feature>
<reference evidence="4" key="1">
    <citation type="submission" date="2023-03" db="EMBL/GenBank/DDBJ databases">
        <title>Massive genome expansion in bonnet fungi (Mycena s.s.) driven by repeated elements and novel gene families across ecological guilds.</title>
        <authorList>
            <consortium name="Lawrence Berkeley National Laboratory"/>
            <person name="Harder C.B."/>
            <person name="Miyauchi S."/>
            <person name="Viragh M."/>
            <person name="Kuo A."/>
            <person name="Thoen E."/>
            <person name="Andreopoulos B."/>
            <person name="Lu D."/>
            <person name="Skrede I."/>
            <person name="Drula E."/>
            <person name="Henrissat B."/>
            <person name="Morin E."/>
            <person name="Kohler A."/>
            <person name="Barry K."/>
            <person name="LaButti K."/>
            <person name="Morin E."/>
            <person name="Salamov A."/>
            <person name="Lipzen A."/>
            <person name="Mereny Z."/>
            <person name="Hegedus B."/>
            <person name="Baldrian P."/>
            <person name="Stursova M."/>
            <person name="Weitz H."/>
            <person name="Taylor A."/>
            <person name="Grigoriev I.V."/>
            <person name="Nagy L.G."/>
            <person name="Martin F."/>
            <person name="Kauserud H."/>
        </authorList>
    </citation>
    <scope>NUCLEOTIDE SEQUENCE</scope>
    <source>
        <strain evidence="4">9284</strain>
    </source>
</reference>
<sequence length="326" mass="36807">MSSPTPPPDIPKTLGAMLIGALFASVFSGISDLQAMFYFKSYKHDPLRLKLLVSLVWIMDTIHLGFIWGALWFYLIGEYGLEQVVNIIAWEIPMIVIQTVNPSFGVFRDRSDDIQALIVFFVDYFYANRIFVLSKGNWFLTAPVMILMLLRLGKATNTRWLFTLSLSVSAALDAATSGSLVYLPLKHRVENGRYNRVLDKLILYGLECGSLTCLGSITTMLSWVLMRNNLIFCGMYFCIGKFYANVLFATLNSRHHVLRGTPIALEPRMRTSDLDNPHTAPHPIEFGPEPSNKVPSDKFQISVHMERTVHYEEGDSESQRSQVPAA</sequence>
<accession>A0AAD7FIA6</accession>
<dbReference type="Proteomes" id="UP001221142">
    <property type="component" value="Unassembled WGS sequence"/>
</dbReference>
<feature type="transmembrane region" description="Helical" evidence="2">
    <location>
        <begin position="160"/>
        <end position="182"/>
    </location>
</feature>
<feature type="transmembrane region" description="Helical" evidence="2">
    <location>
        <begin position="51"/>
        <end position="75"/>
    </location>
</feature>
<dbReference type="PANTHER" id="PTHR40465">
    <property type="entry name" value="CHROMOSOME 1, WHOLE GENOME SHOTGUN SEQUENCE"/>
    <property type="match status" value="1"/>
</dbReference>